<keyword evidence="3" id="KW-1185">Reference proteome</keyword>
<dbReference type="InterPro" id="IPR009883">
    <property type="entry name" value="YgfX"/>
</dbReference>
<dbReference type="RefSeq" id="WP_284186960.1">
    <property type="nucleotide sequence ID" value="NZ_BSPX01000009.1"/>
</dbReference>
<dbReference type="Proteomes" id="UP001157167">
    <property type="component" value="Unassembled WGS sequence"/>
</dbReference>
<gene>
    <name evidence="2" type="ORF">GCM10007933_09810</name>
</gene>
<proteinExistence type="predicted"/>
<keyword evidence="1" id="KW-1133">Transmembrane helix</keyword>
<feature type="transmembrane region" description="Helical" evidence="1">
    <location>
        <begin position="34"/>
        <end position="52"/>
    </location>
</feature>
<protein>
    <recommendedName>
        <fullName evidence="4">Toxin CptA</fullName>
    </recommendedName>
</protein>
<organism evidence="2 3">
    <name type="scientific">Zoogloea oryzae</name>
    <dbReference type="NCBI Taxonomy" id="310767"/>
    <lineage>
        <taxon>Bacteria</taxon>
        <taxon>Pseudomonadati</taxon>
        <taxon>Pseudomonadota</taxon>
        <taxon>Betaproteobacteria</taxon>
        <taxon>Rhodocyclales</taxon>
        <taxon>Zoogloeaceae</taxon>
        <taxon>Zoogloea</taxon>
    </lineage>
</organism>
<name>A0ABQ6F9C5_9RHOO</name>
<comment type="caution">
    <text evidence="2">The sequence shown here is derived from an EMBL/GenBank/DDBJ whole genome shotgun (WGS) entry which is preliminary data.</text>
</comment>
<sequence length="143" mass="15602">MTVIEIKPSRLLLVLVTGMHVVAAFSLGFSVEPMVWLGGLAVIVGSCVRFWTQWRKAGTRLGLASEGDLLIDPDGAAERRLRLGSETTVTPFAVWLVWPRQGGGRGGTLLVMRDQATPEAWRRLQIWARLRAGPVAGRGVEKA</sequence>
<evidence type="ECO:0000256" key="1">
    <source>
        <dbReference type="SAM" id="Phobius"/>
    </source>
</evidence>
<keyword evidence="1" id="KW-0812">Transmembrane</keyword>
<evidence type="ECO:0000313" key="3">
    <source>
        <dbReference type="Proteomes" id="UP001157167"/>
    </source>
</evidence>
<accession>A0ABQ6F9C5</accession>
<reference evidence="3" key="1">
    <citation type="journal article" date="2019" name="Int. J. Syst. Evol. Microbiol.">
        <title>The Global Catalogue of Microorganisms (GCM) 10K type strain sequencing project: providing services to taxonomists for standard genome sequencing and annotation.</title>
        <authorList>
            <consortium name="The Broad Institute Genomics Platform"/>
            <consortium name="The Broad Institute Genome Sequencing Center for Infectious Disease"/>
            <person name="Wu L."/>
            <person name="Ma J."/>
        </authorList>
    </citation>
    <scope>NUCLEOTIDE SEQUENCE [LARGE SCALE GENOMIC DNA]</scope>
    <source>
        <strain evidence="3">NBRC 102407</strain>
    </source>
</reference>
<dbReference type="EMBL" id="BSPX01000009">
    <property type="protein sequence ID" value="GLT21529.1"/>
    <property type="molecule type" value="Genomic_DNA"/>
</dbReference>
<keyword evidence="1" id="KW-0472">Membrane</keyword>
<dbReference type="Pfam" id="PF07254">
    <property type="entry name" value="Cpta_toxin"/>
    <property type="match status" value="1"/>
</dbReference>
<evidence type="ECO:0008006" key="4">
    <source>
        <dbReference type="Google" id="ProtNLM"/>
    </source>
</evidence>
<evidence type="ECO:0000313" key="2">
    <source>
        <dbReference type="EMBL" id="GLT21529.1"/>
    </source>
</evidence>